<dbReference type="GO" id="GO:0010510">
    <property type="term" value="P:regulation of pyruvate decarboxylation to acetyl-CoA"/>
    <property type="evidence" value="ECO:0000318"/>
    <property type="project" value="GO_Central"/>
</dbReference>
<evidence type="ECO:0000256" key="7">
    <source>
        <dbReference type="ARBA" id="ARBA00022946"/>
    </source>
</evidence>
<dbReference type="GO" id="GO:0005524">
    <property type="term" value="F:ATP binding"/>
    <property type="evidence" value="ECO:0007669"/>
    <property type="project" value="UniProtKB-UniRule"/>
</dbReference>
<evidence type="ECO:0000256" key="10">
    <source>
        <dbReference type="RuleBase" id="RU366032"/>
    </source>
</evidence>
<dbReference type="OrthoDB" id="241648at2759"/>
<evidence type="ECO:0000313" key="12">
    <source>
        <dbReference type="EMBL" id="EDV28213.1"/>
    </source>
</evidence>
<name>B3RPL9_TRIAD</name>
<evidence type="ECO:0000256" key="4">
    <source>
        <dbReference type="ARBA" id="ARBA00022741"/>
    </source>
</evidence>
<organism evidence="12 13">
    <name type="scientific">Trichoplax adhaerens</name>
    <name type="common">Trichoplax reptans</name>
    <dbReference type="NCBI Taxonomy" id="10228"/>
    <lineage>
        <taxon>Eukaryota</taxon>
        <taxon>Metazoa</taxon>
        <taxon>Placozoa</taxon>
        <taxon>Uniplacotomia</taxon>
        <taxon>Trichoplacea</taxon>
        <taxon>Trichoplacidae</taxon>
        <taxon>Trichoplax</taxon>
    </lineage>
</organism>
<dbReference type="AlphaFoldDB" id="B3RPL9"/>
<dbReference type="PANTHER" id="PTHR11947">
    <property type="entry name" value="PYRUVATE DEHYDROGENASE KINASE"/>
    <property type="match status" value="1"/>
</dbReference>
<dbReference type="InterPro" id="IPR036890">
    <property type="entry name" value="HATPase_C_sf"/>
</dbReference>
<dbReference type="STRING" id="10228.B3RPL9"/>
<dbReference type="KEGG" id="tad:TRIADDRAFT_53587"/>
<proteinExistence type="inferred from homology"/>
<keyword evidence="7" id="KW-0809">Transit peptide</keyword>
<dbReference type="EMBL" id="DS985242">
    <property type="protein sequence ID" value="EDV28213.1"/>
    <property type="molecule type" value="Genomic_DNA"/>
</dbReference>
<dbReference type="CTD" id="6751262"/>
<comment type="subcellular location">
    <subcellularLocation>
        <location evidence="1 10">Mitochondrion matrix</location>
    </subcellularLocation>
</comment>
<gene>
    <name evidence="12" type="ORF">TRIADDRAFT_53587</name>
</gene>
<comment type="catalytic activity">
    <reaction evidence="9">
        <text>L-seryl-[pyruvate dehydrogenase E1 alpha subunit] + ATP = O-phospho-L-seryl-[pyruvate dehydrogenase E1 alpha subunit] + ADP + H(+)</text>
        <dbReference type="Rhea" id="RHEA:23052"/>
        <dbReference type="Rhea" id="RHEA-COMP:13689"/>
        <dbReference type="Rhea" id="RHEA-COMP:13690"/>
        <dbReference type="ChEBI" id="CHEBI:15378"/>
        <dbReference type="ChEBI" id="CHEBI:29999"/>
        <dbReference type="ChEBI" id="CHEBI:30616"/>
        <dbReference type="ChEBI" id="CHEBI:83421"/>
        <dbReference type="ChEBI" id="CHEBI:456216"/>
        <dbReference type="EC" id="2.7.11.2"/>
    </reaction>
</comment>
<keyword evidence="4 10" id="KW-0547">Nucleotide-binding</keyword>
<dbReference type="FunFam" id="3.30.565.10:FF:000007">
    <property type="entry name" value="Mitochondrial pyruvate dehydrogenase kinase isoform 2"/>
    <property type="match status" value="1"/>
</dbReference>
<keyword evidence="3 10" id="KW-0808">Transferase</keyword>
<evidence type="ECO:0000256" key="3">
    <source>
        <dbReference type="ARBA" id="ARBA00022679"/>
    </source>
</evidence>
<keyword evidence="13" id="KW-1185">Reference proteome</keyword>
<dbReference type="InterPro" id="IPR005467">
    <property type="entry name" value="His_kinase_dom"/>
</dbReference>
<evidence type="ECO:0000313" key="13">
    <source>
        <dbReference type="Proteomes" id="UP000009022"/>
    </source>
</evidence>
<evidence type="ECO:0000259" key="11">
    <source>
        <dbReference type="PROSITE" id="PS50109"/>
    </source>
</evidence>
<dbReference type="GO" id="GO:0004740">
    <property type="term" value="F:pyruvate dehydrogenase (acetyl-transferring) kinase activity"/>
    <property type="evidence" value="ECO:0000318"/>
    <property type="project" value="GO_Central"/>
</dbReference>
<dbReference type="EC" id="2.7.11.-" evidence="10"/>
<dbReference type="InterPro" id="IPR018955">
    <property type="entry name" value="BCDHK/PDK_N"/>
</dbReference>
<protein>
    <recommendedName>
        <fullName evidence="10">Protein-serine/threonine kinase</fullName>
        <ecNumber evidence="10">2.7.11.-</ecNumber>
    </recommendedName>
</protein>
<dbReference type="Proteomes" id="UP000009022">
    <property type="component" value="Unassembled WGS sequence"/>
</dbReference>
<dbReference type="PhylomeDB" id="B3RPL9"/>
<dbReference type="CDD" id="cd16929">
    <property type="entry name" value="HATPase_PDK-like"/>
    <property type="match status" value="1"/>
</dbReference>
<keyword evidence="6 10" id="KW-0067">ATP-binding</keyword>
<feature type="domain" description="Histidine kinase" evidence="11">
    <location>
        <begin position="238"/>
        <end position="368"/>
    </location>
</feature>
<keyword evidence="5 10" id="KW-0418">Kinase</keyword>
<dbReference type="InParanoid" id="B3RPL9"/>
<dbReference type="SUPFAM" id="SSF69012">
    <property type="entry name" value="alpha-ketoacid dehydrogenase kinase, N-terminal domain"/>
    <property type="match status" value="1"/>
</dbReference>
<dbReference type="Pfam" id="PF10436">
    <property type="entry name" value="BCDHK_Adom3"/>
    <property type="match status" value="1"/>
</dbReference>
<dbReference type="InterPro" id="IPR003594">
    <property type="entry name" value="HATPase_dom"/>
</dbReference>
<dbReference type="SUPFAM" id="SSF55874">
    <property type="entry name" value="ATPase domain of HSP90 chaperone/DNA topoisomerase II/histidine kinase"/>
    <property type="match status" value="1"/>
</dbReference>
<comment type="similarity">
    <text evidence="2 10">Belongs to the PDK/BCKDK protein kinase family.</text>
</comment>
<dbReference type="FunCoup" id="B3RPL9">
    <property type="interactions" value="2065"/>
</dbReference>
<evidence type="ECO:0000256" key="6">
    <source>
        <dbReference type="ARBA" id="ARBA00022840"/>
    </source>
</evidence>
<dbReference type="Gene3D" id="3.30.565.10">
    <property type="entry name" value="Histidine kinase-like ATPase, C-terminal domain"/>
    <property type="match status" value="1"/>
</dbReference>
<evidence type="ECO:0000256" key="1">
    <source>
        <dbReference type="ARBA" id="ARBA00004305"/>
    </source>
</evidence>
<evidence type="ECO:0000256" key="9">
    <source>
        <dbReference type="ARBA" id="ARBA00048201"/>
    </source>
</evidence>
<dbReference type="eggNOG" id="KOG0787">
    <property type="taxonomic scope" value="Eukaryota"/>
</dbReference>
<dbReference type="GO" id="GO:0010906">
    <property type="term" value="P:regulation of glucose metabolic process"/>
    <property type="evidence" value="ECO:0000318"/>
    <property type="project" value="GO_Central"/>
</dbReference>
<dbReference type="InterPro" id="IPR039028">
    <property type="entry name" value="BCKD/PDK"/>
</dbReference>
<dbReference type="InterPro" id="IPR036784">
    <property type="entry name" value="AK/P_DHK_N_sf"/>
</dbReference>
<keyword evidence="8 10" id="KW-0496">Mitochondrion</keyword>
<dbReference type="OMA" id="NEMPSIC"/>
<dbReference type="GO" id="GO:0005739">
    <property type="term" value="C:mitochondrion"/>
    <property type="evidence" value="ECO:0000318"/>
    <property type="project" value="GO_Central"/>
</dbReference>
<dbReference type="Pfam" id="PF02518">
    <property type="entry name" value="HATPase_c"/>
    <property type="match status" value="1"/>
</dbReference>
<reference evidence="12 13" key="1">
    <citation type="journal article" date="2008" name="Nature">
        <title>The Trichoplax genome and the nature of placozoans.</title>
        <authorList>
            <person name="Srivastava M."/>
            <person name="Begovic E."/>
            <person name="Chapman J."/>
            <person name="Putnam N.H."/>
            <person name="Hellsten U."/>
            <person name="Kawashima T."/>
            <person name="Kuo A."/>
            <person name="Mitros T."/>
            <person name="Salamov A."/>
            <person name="Carpenter M.L."/>
            <person name="Signorovitch A.Y."/>
            <person name="Moreno M.A."/>
            <person name="Kamm K."/>
            <person name="Grimwood J."/>
            <person name="Schmutz J."/>
            <person name="Shapiro H."/>
            <person name="Grigoriev I.V."/>
            <person name="Buss L.W."/>
            <person name="Schierwater B."/>
            <person name="Dellaporta S.L."/>
            <person name="Rokhsar D.S."/>
        </authorList>
    </citation>
    <scope>NUCLEOTIDE SEQUENCE [LARGE SCALE GENOMIC DNA]</scope>
    <source>
        <strain evidence="12 13">Grell-BS-1999</strain>
    </source>
</reference>
<dbReference type="PROSITE" id="PS50109">
    <property type="entry name" value="HIS_KIN"/>
    <property type="match status" value="1"/>
</dbReference>
<evidence type="ECO:0000256" key="5">
    <source>
        <dbReference type="ARBA" id="ARBA00022777"/>
    </source>
</evidence>
<dbReference type="GO" id="GO:0005759">
    <property type="term" value="C:mitochondrial matrix"/>
    <property type="evidence" value="ECO:0007669"/>
    <property type="project" value="UniProtKB-SubCell"/>
</dbReference>
<accession>B3RPL9</accession>
<dbReference type="HOGENOM" id="CLU_023861_5_0_1"/>
<evidence type="ECO:0000256" key="8">
    <source>
        <dbReference type="ARBA" id="ARBA00023128"/>
    </source>
</evidence>
<dbReference type="GeneID" id="6751262"/>
<dbReference type="RefSeq" id="XP_002110047.1">
    <property type="nucleotide sequence ID" value="XM_002110011.1"/>
</dbReference>
<evidence type="ECO:0000256" key="2">
    <source>
        <dbReference type="ARBA" id="ARBA00006155"/>
    </source>
</evidence>
<dbReference type="Gene3D" id="1.20.140.20">
    <property type="entry name" value="Alpha-ketoacid/pyruvate dehydrogenase kinase, N-terminal domain"/>
    <property type="match status" value="1"/>
</dbReference>
<dbReference type="SMART" id="SM00387">
    <property type="entry name" value="HATPase_c"/>
    <property type="match status" value="1"/>
</dbReference>
<dbReference type="PANTHER" id="PTHR11947:SF3">
    <property type="entry name" value="[PYRUVATE DEHYDROGENASE (ACETYL-TRANSFERRING)] KINASE, MITOCHONDRIAL"/>
    <property type="match status" value="1"/>
</dbReference>
<sequence length="399" mass="45528">MAQQAFKVASQEVTTYINRYWKYSPSPLSIRQLMDFGRTATSQDSYRYLRCELPIRLAHIMKELHHLPNILMEMPSVQTLNGWYSQSLSELIEFREKNADNDSDCMVDKFTDLIHNINQRHSTVIETMAKGIMELKTVVKNHSLDHSSLQYFLDRFYINRTSMRLLITQHLTLFGDEEPFKRHIGCINPNCSVMKIVESAAEDASSLCDQYYMAAPKVEIEEHNAAGNLSPVTICYIPSQLHYMVFELLKNSMRATVEKHIEGYSELPPIKVIITAGKEDIVIRVVDRGGGVPLNKLDVVFSYMYSTAPDPQQSLFDAERSESISPMAGYGYGLPLSRLYARYLNGDLKLSPLEGYGMDAYIYLKRFSVNANEVIPVFSEAATQRYKFGNLSGDWTCPQ</sequence>